<evidence type="ECO:0000256" key="2">
    <source>
        <dbReference type="SAM" id="MobiDB-lite"/>
    </source>
</evidence>
<keyword evidence="1" id="KW-0103">Bromodomain</keyword>
<protein>
    <submittedName>
        <fullName evidence="3">Uncharacterized protein</fullName>
    </submittedName>
</protein>
<evidence type="ECO:0000313" key="3">
    <source>
        <dbReference type="EnsemblPlants" id="EMT21081"/>
    </source>
</evidence>
<feature type="compositionally biased region" description="Basic and acidic residues" evidence="2">
    <location>
        <begin position="255"/>
        <end position="264"/>
    </location>
</feature>
<dbReference type="EnsemblPlants" id="EMT21081">
    <property type="protein sequence ID" value="EMT21081"/>
    <property type="gene ID" value="F775_43086"/>
</dbReference>
<reference evidence="3" key="1">
    <citation type="submission" date="2015-06" db="UniProtKB">
        <authorList>
            <consortium name="EnsemblPlants"/>
        </authorList>
    </citation>
    <scope>IDENTIFICATION</scope>
</reference>
<feature type="compositionally biased region" description="Basic and acidic residues" evidence="2">
    <location>
        <begin position="214"/>
        <end position="226"/>
    </location>
</feature>
<dbReference type="CDD" id="cd04369">
    <property type="entry name" value="Bromodomain"/>
    <property type="match status" value="1"/>
</dbReference>
<dbReference type="InterPro" id="IPR001487">
    <property type="entry name" value="Bromodomain"/>
</dbReference>
<dbReference type="PROSITE" id="PS50014">
    <property type="entry name" value="BROMODOMAIN_2"/>
    <property type="match status" value="1"/>
</dbReference>
<evidence type="ECO:0000256" key="1">
    <source>
        <dbReference type="ARBA" id="ARBA00023117"/>
    </source>
</evidence>
<dbReference type="PANTHER" id="PTHR37888:SF11">
    <property type="entry name" value="DNA-BINDING BROMODOMAIN-CONTAINING PROTEIN"/>
    <property type="match status" value="1"/>
</dbReference>
<feature type="compositionally biased region" description="Basic and acidic residues" evidence="2">
    <location>
        <begin position="317"/>
        <end position="330"/>
    </location>
</feature>
<dbReference type="Gene3D" id="1.20.920.10">
    <property type="entry name" value="Bromodomain-like"/>
    <property type="match status" value="1"/>
</dbReference>
<feature type="region of interest" description="Disordered" evidence="2">
    <location>
        <begin position="194"/>
        <end position="282"/>
    </location>
</feature>
<dbReference type="PANTHER" id="PTHR37888">
    <property type="entry name" value="DNA-BINDING BROMODOMAIN-CONTAINING PROTEIN"/>
    <property type="match status" value="1"/>
</dbReference>
<feature type="region of interest" description="Disordered" evidence="2">
    <location>
        <begin position="317"/>
        <end position="382"/>
    </location>
</feature>
<dbReference type="SMART" id="SM00297">
    <property type="entry name" value="BROMO"/>
    <property type="match status" value="1"/>
</dbReference>
<name>M8CD64_AEGTA</name>
<dbReference type="InterPro" id="IPR036427">
    <property type="entry name" value="Bromodomain-like_sf"/>
</dbReference>
<feature type="compositionally biased region" description="Acidic residues" evidence="2">
    <location>
        <begin position="204"/>
        <end position="213"/>
    </location>
</feature>
<dbReference type="SUPFAM" id="SSF47370">
    <property type="entry name" value="Bromodomain"/>
    <property type="match status" value="1"/>
</dbReference>
<sequence length="382" mass="39780">MAARSDDPDVSPESSSPAAAVGGEIWGTLEELLLACASVRTSKPGAVFERRLESQESGKYKGTIRRHVDLEMIRSRLESGGAAGGPDSACYASASEFYRDLLLLCANALVFFPRGSPEHAAATRTRALVSKRISATLQRDGLGTAGKAAALVGGGSSADGAKKAKADAEVAGSLLEKAAPIIVCRKRSSIAKAAAANKEKVEKEDTDEDEEFDEGKKKGSAKDKARGMRTNKGRAPVRNAAPNQKTGKASESAAADERTKKSDKMGGSGSGGKAAAAAGGVIKKRNAVDFLKRMKQNSVPSTERVSLLETLKLSATEQKKAAKADGRKEPGSSSGSKKAAETASGGRRSVGRPPKRAAAPPTPPPSKRAKDDRPTRKRGKKA</sequence>
<dbReference type="AlphaFoldDB" id="M8CD64"/>
<accession>M8CD64</accession>
<proteinExistence type="predicted"/>
<organism evidence="3">
    <name type="scientific">Aegilops tauschii</name>
    <name type="common">Tausch's goatgrass</name>
    <name type="synonym">Aegilops squarrosa</name>
    <dbReference type="NCBI Taxonomy" id="37682"/>
    <lineage>
        <taxon>Eukaryota</taxon>
        <taxon>Viridiplantae</taxon>
        <taxon>Streptophyta</taxon>
        <taxon>Embryophyta</taxon>
        <taxon>Tracheophyta</taxon>
        <taxon>Spermatophyta</taxon>
        <taxon>Magnoliopsida</taxon>
        <taxon>Liliopsida</taxon>
        <taxon>Poales</taxon>
        <taxon>Poaceae</taxon>
        <taxon>BOP clade</taxon>
        <taxon>Pooideae</taxon>
        <taxon>Triticodae</taxon>
        <taxon>Triticeae</taxon>
        <taxon>Triticinae</taxon>
        <taxon>Aegilops</taxon>
    </lineage>
</organism>
<dbReference type="Pfam" id="PF00439">
    <property type="entry name" value="Bromodomain"/>
    <property type="match status" value="1"/>
</dbReference>